<name>A0A391NQX2_9EUKA</name>
<dbReference type="EMBL" id="BDIP01000967">
    <property type="protein sequence ID" value="GCA62596.1"/>
    <property type="molecule type" value="Genomic_DNA"/>
</dbReference>
<dbReference type="Proteomes" id="UP000265618">
    <property type="component" value="Unassembled WGS sequence"/>
</dbReference>
<evidence type="ECO:0000313" key="1">
    <source>
        <dbReference type="EMBL" id="GCA62596.1"/>
    </source>
</evidence>
<protein>
    <submittedName>
        <fullName evidence="1">Uncharacterized protein</fullName>
    </submittedName>
</protein>
<evidence type="ECO:0000313" key="2">
    <source>
        <dbReference type="Proteomes" id="UP000265618"/>
    </source>
</evidence>
<sequence>MDYRTKQLRAISPCDHNVRGHLVVLDYDNGRGVDHVIAVVRSHRGNMIVMDSEASFVPNNTTLYNSVDLQQRGNNMCGYYSIAFISFYNHHYQSLDDRQIIDLFTSSLVGRSIEEIKNILTRYINY</sequence>
<keyword evidence="2" id="KW-1185">Reference proteome</keyword>
<organism evidence="1 2">
    <name type="scientific">Kipferlia bialata</name>
    <dbReference type="NCBI Taxonomy" id="797122"/>
    <lineage>
        <taxon>Eukaryota</taxon>
        <taxon>Metamonada</taxon>
        <taxon>Carpediemonas-like organisms</taxon>
        <taxon>Kipferlia</taxon>
    </lineage>
</organism>
<dbReference type="AlphaFoldDB" id="A0A391NQX2"/>
<accession>A0A391NQX2</accession>
<proteinExistence type="predicted"/>
<gene>
    <name evidence="1" type="ORF">KIPB_004509</name>
</gene>
<comment type="caution">
    <text evidence="1">The sequence shown here is derived from an EMBL/GenBank/DDBJ whole genome shotgun (WGS) entry which is preliminary data.</text>
</comment>
<reference evidence="1 2" key="1">
    <citation type="journal article" date="2018" name="PLoS ONE">
        <title>The draft genome of Kipferlia bialata reveals reductive genome evolution in fornicate parasites.</title>
        <authorList>
            <person name="Tanifuji G."/>
            <person name="Takabayashi S."/>
            <person name="Kume K."/>
            <person name="Takagi M."/>
            <person name="Nakayama T."/>
            <person name="Kamikawa R."/>
            <person name="Inagaki Y."/>
            <person name="Hashimoto T."/>
        </authorList>
    </citation>
    <scope>NUCLEOTIDE SEQUENCE [LARGE SCALE GENOMIC DNA]</scope>
    <source>
        <strain evidence="1">NY0173</strain>
    </source>
</reference>